<dbReference type="InterPro" id="IPR013783">
    <property type="entry name" value="Ig-like_fold"/>
</dbReference>
<evidence type="ECO:0000313" key="7">
    <source>
        <dbReference type="EMBL" id="CTQ66288.1"/>
    </source>
</evidence>
<feature type="domain" description="Cadherin" evidence="6">
    <location>
        <begin position="1921"/>
        <end position="2021"/>
    </location>
</feature>
<dbReference type="PANTHER" id="PTHR24027:SF438">
    <property type="entry name" value="CADHERIN 23"/>
    <property type="match status" value="1"/>
</dbReference>
<feature type="domain" description="Cadherin" evidence="6">
    <location>
        <begin position="2200"/>
        <end position="2286"/>
    </location>
</feature>
<evidence type="ECO:0000256" key="5">
    <source>
        <dbReference type="SAM" id="MobiDB-lite"/>
    </source>
</evidence>
<dbReference type="InterPro" id="IPR015919">
    <property type="entry name" value="Cadherin-like_sf"/>
</dbReference>
<feature type="domain" description="Cadherin" evidence="6">
    <location>
        <begin position="1727"/>
        <end position="1813"/>
    </location>
</feature>
<dbReference type="Pfam" id="PF00353">
    <property type="entry name" value="HemolysinCabind"/>
    <property type="match status" value="2"/>
</dbReference>
<dbReference type="Gene3D" id="2.130.10.10">
    <property type="entry name" value="YVTN repeat-like/Quinoprotein amine dehydrogenase"/>
    <property type="match status" value="1"/>
</dbReference>
<dbReference type="GO" id="GO:0016339">
    <property type="term" value="P:calcium-dependent cell-cell adhesion via plasma membrane cell adhesion molecules"/>
    <property type="evidence" value="ECO:0007669"/>
    <property type="project" value="TreeGrafter"/>
</dbReference>
<proteinExistence type="predicted"/>
<dbReference type="InterPro" id="IPR015943">
    <property type="entry name" value="WD40/YVTN_repeat-like_dom_sf"/>
</dbReference>
<dbReference type="GO" id="GO:0000902">
    <property type="term" value="P:cell morphogenesis"/>
    <property type="evidence" value="ECO:0007669"/>
    <property type="project" value="TreeGrafter"/>
</dbReference>
<feature type="domain" description="Cadherin" evidence="6">
    <location>
        <begin position="2784"/>
        <end position="2923"/>
    </location>
</feature>
<dbReference type="Pfam" id="PF17963">
    <property type="entry name" value="Big_9"/>
    <property type="match status" value="1"/>
</dbReference>
<evidence type="ECO:0000256" key="2">
    <source>
        <dbReference type="ARBA" id="ARBA00022737"/>
    </source>
</evidence>
<dbReference type="Pfam" id="PF04862">
    <property type="entry name" value="DUF642"/>
    <property type="match status" value="3"/>
</dbReference>
<feature type="domain" description="Cadherin" evidence="6">
    <location>
        <begin position="1261"/>
        <end position="1347"/>
    </location>
</feature>
<evidence type="ECO:0000256" key="1">
    <source>
        <dbReference type="ARBA" id="ARBA00004370"/>
    </source>
</evidence>
<feature type="compositionally biased region" description="Low complexity" evidence="5">
    <location>
        <begin position="1531"/>
        <end position="1543"/>
    </location>
</feature>
<dbReference type="PROSITE" id="PS00330">
    <property type="entry name" value="HEMOLYSIN_CALCIUM"/>
    <property type="match status" value="2"/>
</dbReference>
<feature type="domain" description="Cadherin" evidence="6">
    <location>
        <begin position="96"/>
        <end position="199"/>
    </location>
</feature>
<dbReference type="GO" id="GO:0034332">
    <property type="term" value="P:adherens junction organization"/>
    <property type="evidence" value="ECO:0007669"/>
    <property type="project" value="TreeGrafter"/>
</dbReference>
<evidence type="ECO:0000313" key="8">
    <source>
        <dbReference type="Proteomes" id="UP000053235"/>
    </source>
</evidence>
<dbReference type="Gene3D" id="2.60.40.10">
    <property type="entry name" value="Immunoglobulins"/>
    <property type="match status" value="1"/>
</dbReference>
<feature type="region of interest" description="Disordered" evidence="5">
    <location>
        <begin position="2893"/>
        <end position="2966"/>
    </location>
</feature>
<reference evidence="8" key="1">
    <citation type="submission" date="2015-07" db="EMBL/GenBank/DDBJ databases">
        <authorList>
            <person name="Rodrigo-Torres Lidia"/>
            <person name="Arahal R.David."/>
        </authorList>
    </citation>
    <scope>NUCLEOTIDE SEQUENCE [LARGE SCALE GENOMIC DNA]</scope>
    <source>
        <strain evidence="8">CECT 5112</strain>
    </source>
</reference>
<evidence type="ECO:0000259" key="6">
    <source>
        <dbReference type="PROSITE" id="PS50268"/>
    </source>
</evidence>
<feature type="domain" description="Cadherin" evidence="6">
    <location>
        <begin position="2290"/>
        <end position="2388"/>
    </location>
</feature>
<dbReference type="InterPro" id="IPR025193">
    <property type="entry name" value="DUF4114"/>
</dbReference>
<dbReference type="SUPFAM" id="SSF49313">
    <property type="entry name" value="Cadherin-like"/>
    <property type="match status" value="19"/>
</dbReference>
<dbReference type="InterPro" id="IPR001343">
    <property type="entry name" value="Hemolysn_Ca-bd"/>
</dbReference>
<dbReference type="InterPro" id="IPR002126">
    <property type="entry name" value="Cadherin-like_dom"/>
</dbReference>
<feature type="domain" description="Cadherin" evidence="6">
    <location>
        <begin position="208"/>
        <end position="302"/>
    </location>
</feature>
<dbReference type="PANTHER" id="PTHR24027">
    <property type="entry name" value="CADHERIN-23"/>
    <property type="match status" value="1"/>
</dbReference>
<dbReference type="SUPFAM" id="SSF49785">
    <property type="entry name" value="Galactose-binding domain-like"/>
    <property type="match status" value="1"/>
</dbReference>
<dbReference type="InterPro" id="IPR018511">
    <property type="entry name" value="Hemolysin-typ_Ca-bd_CS"/>
</dbReference>
<dbReference type="InterPro" id="IPR010221">
    <property type="entry name" value="VCBS_dom"/>
</dbReference>
<feature type="domain" description="Cadherin" evidence="6">
    <location>
        <begin position="1817"/>
        <end position="1920"/>
    </location>
</feature>
<keyword evidence="2" id="KW-0677">Repeat</keyword>
<feature type="compositionally biased region" description="Acidic residues" evidence="5">
    <location>
        <begin position="2910"/>
        <end position="2942"/>
    </location>
</feature>
<dbReference type="Gene3D" id="2.60.120.260">
    <property type="entry name" value="Galactose-binding domain-like"/>
    <property type="match status" value="3"/>
</dbReference>
<dbReference type="Gene3D" id="2.60.40.60">
    <property type="entry name" value="Cadherins"/>
    <property type="match status" value="18"/>
</dbReference>
<feature type="domain" description="Cadherin" evidence="6">
    <location>
        <begin position="762"/>
        <end position="873"/>
    </location>
</feature>
<dbReference type="EMBL" id="CXWD01000003">
    <property type="protein sequence ID" value="CTQ66288.1"/>
    <property type="molecule type" value="Genomic_DNA"/>
</dbReference>
<feature type="domain" description="Cadherin" evidence="6">
    <location>
        <begin position="1"/>
        <end position="95"/>
    </location>
</feature>
<feature type="domain" description="Cadherin" evidence="6">
    <location>
        <begin position="885"/>
        <end position="980"/>
    </location>
</feature>
<feature type="domain" description="Cadherin" evidence="6">
    <location>
        <begin position="1359"/>
        <end position="1454"/>
    </location>
</feature>
<feature type="domain" description="Cadherin" evidence="6">
    <location>
        <begin position="1463"/>
        <end position="1555"/>
    </location>
</feature>
<dbReference type="RefSeq" id="WP_208981152.1">
    <property type="nucleotide sequence ID" value="NZ_CXWD01000003.1"/>
</dbReference>
<dbReference type="GO" id="GO:0005912">
    <property type="term" value="C:adherens junction"/>
    <property type="evidence" value="ECO:0007669"/>
    <property type="project" value="TreeGrafter"/>
</dbReference>
<dbReference type="NCBIfam" id="TIGR01965">
    <property type="entry name" value="VCBS_repeat"/>
    <property type="match status" value="1"/>
</dbReference>
<evidence type="ECO:0000256" key="3">
    <source>
        <dbReference type="ARBA" id="ARBA00022837"/>
    </source>
</evidence>
<dbReference type="GO" id="GO:0016342">
    <property type="term" value="C:catenin complex"/>
    <property type="evidence" value="ECO:0007669"/>
    <property type="project" value="TreeGrafter"/>
</dbReference>
<evidence type="ECO:0000256" key="4">
    <source>
        <dbReference type="ARBA" id="ARBA00023136"/>
    </source>
</evidence>
<dbReference type="Pfam" id="PF13448">
    <property type="entry name" value="DUF4114"/>
    <property type="match status" value="1"/>
</dbReference>
<dbReference type="InterPro" id="IPR006946">
    <property type="entry name" value="DGR2-like_dom"/>
</dbReference>
<dbReference type="Pfam" id="PF00028">
    <property type="entry name" value="Cadherin"/>
    <property type="match status" value="3"/>
</dbReference>
<keyword evidence="3" id="KW-0106">Calcium</keyword>
<dbReference type="GO" id="GO:0005509">
    <property type="term" value="F:calcium ion binding"/>
    <property type="evidence" value="ECO:0007669"/>
    <property type="project" value="InterPro"/>
</dbReference>
<dbReference type="PRINTS" id="PR00313">
    <property type="entry name" value="CABNDNGRPT"/>
</dbReference>
<dbReference type="PROSITE" id="PS50268">
    <property type="entry name" value="CADHERIN_2"/>
    <property type="match status" value="18"/>
</dbReference>
<feature type="region of interest" description="Disordered" evidence="5">
    <location>
        <begin position="2988"/>
        <end position="3026"/>
    </location>
</feature>
<dbReference type="CDD" id="cd11304">
    <property type="entry name" value="Cadherin_repeat"/>
    <property type="match status" value="17"/>
</dbReference>
<protein>
    <submittedName>
        <fullName evidence="7">Hemolysin, chromosomal</fullName>
    </submittedName>
</protein>
<dbReference type="GO" id="GO:0007043">
    <property type="term" value="P:cell-cell junction assembly"/>
    <property type="evidence" value="ECO:0007669"/>
    <property type="project" value="TreeGrafter"/>
</dbReference>
<name>A0A0M6ZU68_9HYPH</name>
<feature type="compositionally biased region" description="Acidic residues" evidence="5">
    <location>
        <begin position="2954"/>
        <end position="2965"/>
    </location>
</feature>
<dbReference type="InterPro" id="IPR011049">
    <property type="entry name" value="Serralysin-like_metalloprot_C"/>
</dbReference>
<gene>
    <name evidence="7" type="primary">hlyA_1</name>
    <name evidence="7" type="ORF">LAX5112_00938</name>
</gene>
<keyword evidence="8" id="KW-1185">Reference proteome</keyword>
<dbReference type="SUPFAM" id="SSF51120">
    <property type="entry name" value="beta-Roll"/>
    <property type="match status" value="1"/>
</dbReference>
<feature type="domain" description="Cadherin" evidence="6">
    <location>
        <begin position="520"/>
        <end position="610"/>
    </location>
</feature>
<dbReference type="GO" id="GO:0045296">
    <property type="term" value="F:cadherin binding"/>
    <property type="evidence" value="ECO:0007669"/>
    <property type="project" value="TreeGrafter"/>
</dbReference>
<dbReference type="GO" id="GO:0016477">
    <property type="term" value="P:cell migration"/>
    <property type="evidence" value="ECO:0007669"/>
    <property type="project" value="TreeGrafter"/>
</dbReference>
<dbReference type="Proteomes" id="UP000053235">
    <property type="component" value="Unassembled WGS sequence"/>
</dbReference>
<dbReference type="STRING" id="388408.LAX5112_00938"/>
<dbReference type="InterPro" id="IPR008979">
    <property type="entry name" value="Galactose-bd-like_sf"/>
</dbReference>
<dbReference type="GO" id="GO:0007156">
    <property type="term" value="P:homophilic cell adhesion via plasma membrane adhesion molecules"/>
    <property type="evidence" value="ECO:0007669"/>
    <property type="project" value="InterPro"/>
</dbReference>
<feature type="domain" description="Cadherin" evidence="6">
    <location>
        <begin position="406"/>
        <end position="508"/>
    </location>
</feature>
<dbReference type="SMART" id="SM00112">
    <property type="entry name" value="CA"/>
    <property type="match status" value="19"/>
</dbReference>
<accession>A0A0M6ZU68</accession>
<dbReference type="InterPro" id="IPR039808">
    <property type="entry name" value="Cadherin"/>
</dbReference>
<dbReference type="PRINTS" id="PR00205">
    <property type="entry name" value="CADHERIN"/>
</dbReference>
<dbReference type="GO" id="GO:0044331">
    <property type="term" value="P:cell-cell adhesion mediated by cadherin"/>
    <property type="evidence" value="ECO:0007669"/>
    <property type="project" value="TreeGrafter"/>
</dbReference>
<feature type="domain" description="Cadherin" evidence="6">
    <location>
        <begin position="311"/>
        <end position="405"/>
    </location>
</feature>
<keyword evidence="4" id="KW-0472">Membrane</keyword>
<comment type="subcellular location">
    <subcellularLocation>
        <location evidence="1">Membrane</location>
    </subcellularLocation>
</comment>
<feature type="domain" description="Cadherin" evidence="6">
    <location>
        <begin position="981"/>
        <end position="1081"/>
    </location>
</feature>
<organism evidence="7 8">
    <name type="scientific">Roseibium alexandrii</name>
    <dbReference type="NCBI Taxonomy" id="388408"/>
    <lineage>
        <taxon>Bacteria</taxon>
        <taxon>Pseudomonadati</taxon>
        <taxon>Pseudomonadota</taxon>
        <taxon>Alphaproteobacteria</taxon>
        <taxon>Hyphomicrobiales</taxon>
        <taxon>Stappiaceae</taxon>
        <taxon>Roseibium</taxon>
    </lineage>
</organism>
<dbReference type="SUPFAM" id="SSF63825">
    <property type="entry name" value="YWTD domain"/>
    <property type="match status" value="1"/>
</dbReference>
<sequence>MEENADPGTTVGVVAFAEDPDGDDVTYSILGDSPFVIDPETGVISVGPGAVIDREETPTISVTVQATSSDGSFVVKTFVIEVGDDNTEFQIGPVVDTDTTDNFILENSDPGTVVGVTAFAEDPDATDTATYEIIGDTPFVIDPVTGIISVAPGAEIDRETTPFFDVTVQATSTDGSTSQETFRITVGDDNSEFPIGPVIDTDEDANFVQENAVGGTGIDVTAFAEDLDDTDTVSYEIVGDSPFVIDPVSGVLTVKDGAVIDREETPFIDVTVQATSTDGTTSQETFRVEVGDENEFEIGPVIDVDGDTNFVEENSDGGTIVGVTAFAEDPDATDTVSYEIIGDSPFVIDPATGVITVAPGAEIDREETPFIDVTVQATSTDGSTSQETFRVTVGDANEFGIGPVTDTDTEQNFVLENSDPGTVVGLTAFAEDPDTTDTVTYEIVGDSPFVIGPASGVITVGPAADIDREATPFIDVTVKATSTDGSTSQETFRVEVGDDNEGDIGPVVDIDKSNNDLNAVAENGTGGEEVGITAFAEDPDATDTVTYSTDDPRFDIDPDTGVLTVKPGVSFDYEQTKAVDVEITATSSDGSSSTGTFTVNILDVNEAPDLTFETGDVDGVSATLTFVSEGANYSSSLGVFVMDANGDPVAGQIVWTNGNELTPGDTVNVAFPNVDAANIGYFLIPDGADQNPGIAAGDMVTFQKDGDGNWQAVAQDGTLLTGDGADAYFSGDASLNPDGLDHTVESGVTIGFEDLINNGDQDFDDFVFDTQNTDFDYRTTIVEEVEGAEAAPLSVIDPDEGDTHTFTVSDDRFEVVVAGDKYVLKLKDDQALDYETETQVSVTVTATDTGGLSDTETIIIDVIDVNESKEPIGPLSDSDTSDNLVAENSDAGTVVGVTAFATDPDTIDTVSYEIVDQDSPFVIDATSGVISVAPGADIDRETTPSIDVTVKATSTDGTSTTKTFTVEVGDEDEFDIGPVSDADTSDNTISETADGGEDTGITAFAEDEDATDTVTYELTGGNDRFEIDETSGVITVKDGAQFDAETESTVDVTVKATSTDGSSSSKTFSIDVTDGNEPPDLIVELENASNDLVINGGFEDFTGTLKGTDGKGWYDTPDTIEGWTYNDVDIHQSARHGEGTTDGSHRLDLTADDNGTISQTIEGQLDGHVYTLSFNMNSRGNQSGEGVAEVYWNGELIDTIDPTDGGGGWQSFSYDIVGGSGDGSNTLTFVEKGSDNSHGTYIDTVSIKADGRIAILEEFKGAEVAPLSVIDPDVGDTHTFTVSDDRFEVVAADGKYLLKLKDDQALDYETEQQVTVQVTATDSGGLSDTETVIVDVIDVDENSQPIGPLSDSDTSDNLVAENSDAGTVVGVTAFATDPDTADDVTYEIVDQDSPFVIDPTSGVISVALGADIDRETTPSIDVTVKATSTDGTSTTETFRVEVGDEDEFDIGPVSDVDTSDNIISETADGGEDTGITVFAEDEDATDTVTYELTGGNDRFEIDETTGVITVKDGAQFDAETEPTVDVTVKATSTDGSSSSNTFSIDVGDGNEPPDLVVEYGDIGTNLIKNGSFESFDVATGKWSQFSEDSAGAWTSNGKMEVWDNFGGIKATDGDQHLELDSEKNVNSISQTVETSVGQVYDLSFDVQARRGDASNTVEVYWNGELVSTVDPAFGNWETLEVQVVGTGGNDVLEFRETSEDNNTYGAFIDNVELTGTNRIGVYEELEGAKVVPLSVIDPDVGDTHTFTVSDDRFEVVAADGKYLLKLKDDQALDYETEQQVTVQITATDTGGLSDTETVVIDVIDIDEGAEPIGPLTDSDTTANLVAENSDAGTFVGVTAFATDPDTSDDVTYEIVDQNSPFIIDPTSGVISVAPGADIDREATPTIDVTVEATSTDGTSTTKTFTVEVGDENEFDIGPVADVDTSDNTISEASDSGENTGITAFAEDEDATDTVTYELTGGSDRFEIDETSGVITVKDGAQFDAETEPTVDVTVKATSTDGSSSSQTFSIGITDGNEPPDLIVELESGSQQFIINGSFENFDGQLGGSDGSGWYQDPNSIEGWSYDNVDVHQAGHNNFGATDGNHHLDLASVTNGWASQQIEGQMEGQVYELQFDMKSRGGAGQSVAEVYWNGELIDTIDPATTGAGWQTYNFNIVGGSGDGSNTLTFVEIGSDNNGGALIDSVSIVSDNRTAVVEEFFGAEIAPLSVIDPDIGDTHTFTVSDDRFEVVVSGDKYMLKLKDNQALDYETETQVTLEVTATDQGGLSDTEVVVIDVIDIDETNTPLTNLIDSDTSDNVIAEGATGGTVVGLTAFADEPDAGDSVTYTVTDPRFEIDPDTGVVTVADNASFDVELTPFIDLDVTATSTDGSNVTETFRIDVTEFDEPPVANDDGATVGLTKTSFYYSDDDGEIHLISSDGSDVVIGSTGVGAMTDIALDSAGNLYGISFSKLYSIDPDTGEATLISTSRFGTSMNALEFGPDGTLYAADTSGKLYTVDVNDGSLTTIGQMDYGSAGDLAFANGSLYLSTSNGKIVEIDPDTGATIDVVATLPVSNAFGLVGDEGGQLYAFTSGGRVYQIDPETGTVSVPDAYVMNDSGWGATETADSSGQTAKVEGNVLTNDTDAEGALTVTNVSFDGQDYAPGSTIPGDYGSLLINSDGTYTYILDPDSPAAQALGQGESDVEVFTYTVTDSDGNTDTANLKITVNGYDEGPAVSKFDVGPVRDADTAKNLVAASVAAGALVGLTAIAEDADAGDTVTYTIDDSRFDIDEFTGVVTVADGATLTPGETIDVVITATSSDGSESSGTFPIDVVAGSNAAPDLIVGNPLNVTENSAGAGVVALSVVDPDVGDTHTFTVSDDRFKVVPDGNGYMLKLKDGVELDYEEEQSITLDVTATDGEGLSDTETITFDVVDVDDTEDDMPPVAGDDDDRDDDDDDERDDDNELAASSASRFSNDGDDDDESDDEGSNVIELPTFQVGTEDDDALVGEGANDALFGKGGDDTLSGEGGSDALFGGPGDDTLDGGPGDDSMNGGDGSDVFAYMLGDGNDSIYGGAGENWIDIIDLGDGTNGTQIGEYGTDWSVTVTDGSIDNVDPLNGEVSLSQDSGGHIDLADGGRVDFAEIEGIQYS</sequence>
<feature type="region of interest" description="Disordered" evidence="5">
    <location>
        <begin position="1530"/>
        <end position="1549"/>
    </location>
</feature>
<dbReference type="GO" id="GO:0008013">
    <property type="term" value="F:beta-catenin binding"/>
    <property type="evidence" value="ECO:0007669"/>
    <property type="project" value="TreeGrafter"/>
</dbReference>